<dbReference type="PROSITE" id="PS51352">
    <property type="entry name" value="THIOREDOXIN_2"/>
    <property type="match status" value="1"/>
</dbReference>
<dbReference type="EMBL" id="CAJPVJ010003677">
    <property type="protein sequence ID" value="CAG2167832.1"/>
    <property type="molecule type" value="Genomic_DNA"/>
</dbReference>
<feature type="compositionally biased region" description="Basic residues" evidence="2">
    <location>
        <begin position="832"/>
        <end position="844"/>
    </location>
</feature>
<protein>
    <recommendedName>
        <fullName evidence="3">Thioredoxin domain-containing protein</fullName>
    </recommendedName>
</protein>
<name>A0A7R9QKL6_9ACAR</name>
<dbReference type="EMBL" id="OC918502">
    <property type="protein sequence ID" value="CAD7649520.1"/>
    <property type="molecule type" value="Genomic_DNA"/>
</dbReference>
<dbReference type="InterPro" id="IPR052792">
    <property type="entry name" value="Thioredoxin_dom-contain_11"/>
</dbReference>
<organism evidence="4">
    <name type="scientific">Oppiella nova</name>
    <dbReference type="NCBI Taxonomy" id="334625"/>
    <lineage>
        <taxon>Eukaryota</taxon>
        <taxon>Metazoa</taxon>
        <taxon>Ecdysozoa</taxon>
        <taxon>Arthropoda</taxon>
        <taxon>Chelicerata</taxon>
        <taxon>Arachnida</taxon>
        <taxon>Acari</taxon>
        <taxon>Acariformes</taxon>
        <taxon>Sarcoptiformes</taxon>
        <taxon>Oribatida</taxon>
        <taxon>Brachypylina</taxon>
        <taxon>Oppioidea</taxon>
        <taxon>Oppiidae</taxon>
        <taxon>Oppiella</taxon>
    </lineage>
</organism>
<dbReference type="Pfam" id="PF00085">
    <property type="entry name" value="Thioredoxin"/>
    <property type="match status" value="1"/>
</dbReference>
<keyword evidence="5" id="KW-1185">Reference proteome</keyword>
<dbReference type="InterPro" id="IPR036249">
    <property type="entry name" value="Thioredoxin-like_sf"/>
</dbReference>
<evidence type="ECO:0000256" key="2">
    <source>
        <dbReference type="SAM" id="MobiDB-lite"/>
    </source>
</evidence>
<dbReference type="AlphaFoldDB" id="A0A7R9QKL6"/>
<feature type="compositionally biased region" description="Basic and acidic residues" evidence="2">
    <location>
        <begin position="822"/>
        <end position="831"/>
    </location>
</feature>
<feature type="region of interest" description="Disordered" evidence="2">
    <location>
        <begin position="822"/>
        <end position="858"/>
    </location>
</feature>
<feature type="domain" description="Thioredoxin" evidence="3">
    <location>
        <begin position="559"/>
        <end position="690"/>
    </location>
</feature>
<feature type="coiled-coil region" evidence="1">
    <location>
        <begin position="262"/>
        <end position="289"/>
    </location>
</feature>
<dbReference type="InterPro" id="IPR013766">
    <property type="entry name" value="Thioredoxin_domain"/>
</dbReference>
<dbReference type="PANTHER" id="PTHR46497">
    <property type="entry name" value="THIOREDOXIN DOMAIN-CONTAINING PROTEIN 11"/>
    <property type="match status" value="1"/>
</dbReference>
<dbReference type="CDD" id="cd02995">
    <property type="entry name" value="PDI_a_PDI_a'_C"/>
    <property type="match status" value="1"/>
</dbReference>
<sequence>MSRSSYAPWDSECIRVQKEFETVAKHYRHQIFFAAINCWWPEGQCRQYYNLRRYPVLLAHVRMAGEVEYKGPVVASYMIPFLDNLLDPVIPVQNEGDLLDLRAKHDAVLIGYFDFNESPQPPGYKQFFSTAVKALASDPWRTVCYCVISSRRVAVKLSLAKTQRLTLFLWNSTEHYGTKSIKSNTILSWVYSRVHQTQTLRWLTPSGVKSSALSDIITKNPTLVLFTPRSFVLGISPYFDVLREVVMDYYNCDNSPLIRSIIHRSILRRHLLEEKLMELEEKCHEMSEQMADTVVTSGSAKRVVTDSDTCCHSQVVRWRPSSKASDKKCFCTSCVHLSLAKCPANCHRFNCLATASRFLTDFDPNDANNTAEYCNEIKSSYQPKYTSYYRIVTTCSGTHPTRSELGDKYFITGNVVDESSYNFDETVAKMVEQSELQHCHRLNLGLKYSDLNFPDSADGQAAQHWRANFTGLSCRANRTLRFAAVDSVLFPAFAENIGIDIFNETHATVAAIVDSANELVHVLANPLSGDSSQTISKRSLVEFVKNFTDRSLPRFLKSASIATTSGSCQADDTGAERVICVPELSSESFARVVLDPHRDVVVMYYAQWCGFCSTIAHIYLEVARLFQDVKGVVFARINGDTNDLPWEYTVDRYPTIMLFPAKRKMESISFSSNTSITTSSLVEFVWTHSQPAVRLQTSLQLCNRRCLLNNLRSSGRHSRQMRRALNNRLKELSLVRQKMSEIQGIGAKKLTTKKSSQLEELKRLANHLVRSVRFLRHNVVKISVLRAFILERIRSFDRNVTSNAIQEFLTLFNESVTADGKAVHKTNDSKVSKKAVKPKKKTKKYSKEETIHTNKDEL</sequence>
<keyword evidence="1" id="KW-0175">Coiled coil</keyword>
<dbReference type="Proteomes" id="UP000728032">
    <property type="component" value="Unassembled WGS sequence"/>
</dbReference>
<evidence type="ECO:0000313" key="4">
    <source>
        <dbReference type="EMBL" id="CAD7649520.1"/>
    </source>
</evidence>
<evidence type="ECO:0000256" key="1">
    <source>
        <dbReference type="SAM" id="Coils"/>
    </source>
</evidence>
<reference evidence="4" key="1">
    <citation type="submission" date="2020-11" db="EMBL/GenBank/DDBJ databases">
        <authorList>
            <person name="Tran Van P."/>
        </authorList>
    </citation>
    <scope>NUCLEOTIDE SEQUENCE</scope>
</reference>
<dbReference type="Pfam" id="PF26234">
    <property type="entry name" value="TXNDC11_2nd"/>
    <property type="match status" value="1"/>
</dbReference>
<accession>A0A7R9QKL6</accession>
<proteinExistence type="predicted"/>
<dbReference type="Gene3D" id="3.40.30.10">
    <property type="entry name" value="Glutaredoxin"/>
    <property type="match status" value="3"/>
</dbReference>
<gene>
    <name evidence="4" type="ORF">ONB1V03_LOCUS7329</name>
</gene>
<evidence type="ECO:0000259" key="3">
    <source>
        <dbReference type="PROSITE" id="PS51352"/>
    </source>
</evidence>
<dbReference type="InterPro" id="IPR058777">
    <property type="entry name" value="TXNDC11_thioredoxin"/>
</dbReference>
<dbReference type="PANTHER" id="PTHR46497:SF1">
    <property type="entry name" value="THIOREDOXIN DOMAIN-CONTAINING PROTEIN 11"/>
    <property type="match status" value="1"/>
</dbReference>
<evidence type="ECO:0000313" key="5">
    <source>
        <dbReference type="Proteomes" id="UP000728032"/>
    </source>
</evidence>
<dbReference type="SUPFAM" id="SSF52833">
    <property type="entry name" value="Thioredoxin-like"/>
    <property type="match status" value="2"/>
</dbReference>
<feature type="compositionally biased region" description="Basic and acidic residues" evidence="2">
    <location>
        <begin position="845"/>
        <end position="858"/>
    </location>
</feature>
<dbReference type="OrthoDB" id="1910803at2759"/>